<feature type="transmembrane region" description="Helical" evidence="1">
    <location>
        <begin position="222"/>
        <end position="240"/>
    </location>
</feature>
<evidence type="ECO:0000313" key="3">
    <source>
        <dbReference type="Proteomes" id="UP000785679"/>
    </source>
</evidence>
<evidence type="ECO:0000256" key="1">
    <source>
        <dbReference type="SAM" id="Phobius"/>
    </source>
</evidence>
<keyword evidence="1" id="KW-0472">Membrane</keyword>
<comment type="caution">
    <text evidence="2">The sequence shown here is derived from an EMBL/GenBank/DDBJ whole genome shotgun (WGS) entry which is preliminary data.</text>
</comment>
<keyword evidence="1" id="KW-0812">Transmembrane</keyword>
<dbReference type="Proteomes" id="UP000785679">
    <property type="component" value="Unassembled WGS sequence"/>
</dbReference>
<feature type="transmembrane region" description="Helical" evidence="1">
    <location>
        <begin position="176"/>
        <end position="202"/>
    </location>
</feature>
<feature type="transmembrane region" description="Helical" evidence="1">
    <location>
        <begin position="80"/>
        <end position="104"/>
    </location>
</feature>
<keyword evidence="1" id="KW-1133">Transmembrane helix</keyword>
<accession>A0A8J8T1V2</accession>
<reference evidence="2" key="1">
    <citation type="submission" date="2019-06" db="EMBL/GenBank/DDBJ databases">
        <authorList>
            <person name="Zheng W."/>
        </authorList>
    </citation>
    <scope>NUCLEOTIDE SEQUENCE</scope>
    <source>
        <strain evidence="2">QDHG01</strain>
    </source>
</reference>
<gene>
    <name evidence="2" type="ORF">FGO68_gene3452</name>
</gene>
<feature type="transmembrane region" description="Helical" evidence="1">
    <location>
        <begin position="33"/>
        <end position="51"/>
    </location>
</feature>
<dbReference type="EMBL" id="RRYP01010372">
    <property type="protein sequence ID" value="TNV78423.1"/>
    <property type="molecule type" value="Genomic_DNA"/>
</dbReference>
<proteinExistence type="predicted"/>
<protein>
    <submittedName>
        <fullName evidence="2">Uncharacterized protein</fullName>
    </submittedName>
</protein>
<name>A0A8J8T1V2_HALGN</name>
<dbReference type="AlphaFoldDB" id="A0A8J8T1V2"/>
<feature type="transmembrane region" description="Helical" evidence="1">
    <location>
        <begin position="110"/>
        <end position="134"/>
    </location>
</feature>
<keyword evidence="3" id="KW-1185">Reference proteome</keyword>
<organism evidence="2 3">
    <name type="scientific">Halteria grandinella</name>
    <dbReference type="NCBI Taxonomy" id="5974"/>
    <lineage>
        <taxon>Eukaryota</taxon>
        <taxon>Sar</taxon>
        <taxon>Alveolata</taxon>
        <taxon>Ciliophora</taxon>
        <taxon>Intramacronucleata</taxon>
        <taxon>Spirotrichea</taxon>
        <taxon>Stichotrichia</taxon>
        <taxon>Sporadotrichida</taxon>
        <taxon>Halteriidae</taxon>
        <taxon>Halteria</taxon>
    </lineage>
</organism>
<sequence>MDTAALVMVFTQLIVMVARLFQVAQKDDITQTLILLIGYIIIDATLYYFVFEMKYVAMKLKCNSVAEYRKEVLGIKRAKYLALGGLLVFYAPTVNLSYILSVTLQTPGAYYPWIVGLLLFNRAIFASTESYIYYQYASLLRFFIEKKRQIIRFRLSARTSSQVKGSKRFTRFNRFVIGWITVLTVLKLSHTFFILFIATVFQLSTSYRSETFKRSVLVIQRLYIPLIDLLIVSSLLYYFYYQGATLQAMRDGNKKAITKSSDGNFDIRSETLDSDGVGTEDVRDLLLNGTGQPIQVQEDQRHSYVAVVEPDQMFGSAAKKVDTLEEQRETGNFEERDQEEGLFVRRLQSKDDVYEDDLESNRSQFRSYLLSYYAMAGQNRAESVSPPSGQK</sequence>
<evidence type="ECO:0000313" key="2">
    <source>
        <dbReference type="EMBL" id="TNV78423.1"/>
    </source>
</evidence>